<comment type="caution">
    <text evidence="4">The sequence shown here is derived from an EMBL/GenBank/DDBJ whole genome shotgun (WGS) entry which is preliminary data.</text>
</comment>
<evidence type="ECO:0000313" key="4">
    <source>
        <dbReference type="EMBL" id="MBU5440006.1"/>
    </source>
</evidence>
<dbReference type="EMBL" id="JAHLPM010000023">
    <property type="protein sequence ID" value="MBU5440006.1"/>
    <property type="molecule type" value="Genomic_DNA"/>
</dbReference>
<feature type="transmembrane region" description="Helical" evidence="1">
    <location>
        <begin position="388"/>
        <end position="405"/>
    </location>
</feature>
<evidence type="ECO:0000313" key="5">
    <source>
        <dbReference type="Proteomes" id="UP000749471"/>
    </source>
</evidence>
<gene>
    <name evidence="4" type="ORF">KQI42_18520</name>
</gene>
<keyword evidence="4" id="KW-0378">Hydrolase</keyword>
<keyword evidence="1" id="KW-0472">Membrane</keyword>
<feature type="signal peptide" evidence="2">
    <location>
        <begin position="1"/>
        <end position="22"/>
    </location>
</feature>
<dbReference type="GO" id="GO:0004180">
    <property type="term" value="F:carboxypeptidase activity"/>
    <property type="evidence" value="ECO:0007669"/>
    <property type="project" value="UniProtKB-KW"/>
</dbReference>
<dbReference type="SMART" id="SM00936">
    <property type="entry name" value="PBP5_C"/>
    <property type="match status" value="1"/>
</dbReference>
<name>A0ABS6EAW9_9FIRM</name>
<dbReference type="InterPro" id="IPR012907">
    <property type="entry name" value="Peptidase_S11_C"/>
</dbReference>
<proteinExistence type="predicted"/>
<dbReference type="Pfam" id="PF00768">
    <property type="entry name" value="Peptidase_S11"/>
    <property type="match status" value="1"/>
</dbReference>
<feature type="domain" description="Peptidase S11 D-Ala-D-Ala carboxypeptidase A C-terminal" evidence="3">
    <location>
        <begin position="284"/>
        <end position="374"/>
    </location>
</feature>
<keyword evidence="2" id="KW-0732">Signal</keyword>
<keyword evidence="5" id="KW-1185">Reference proteome</keyword>
<feature type="chain" id="PRO_5046307897" evidence="2">
    <location>
        <begin position="23"/>
        <end position="425"/>
    </location>
</feature>
<keyword evidence="4" id="KW-0121">Carboxypeptidase</keyword>
<keyword evidence="1" id="KW-1133">Transmembrane helix</keyword>
<protein>
    <submittedName>
        <fullName evidence="4">D-alanyl-D-alanine carboxypeptidase</fullName>
    </submittedName>
</protein>
<dbReference type="RefSeq" id="WP_216521933.1">
    <property type="nucleotide sequence ID" value="NZ_JAHLPM010000023.1"/>
</dbReference>
<reference evidence="4 5" key="1">
    <citation type="submission" date="2021-06" db="EMBL/GenBank/DDBJ databases">
        <authorList>
            <person name="Sun Q."/>
            <person name="Li D."/>
        </authorList>
    </citation>
    <scope>NUCLEOTIDE SEQUENCE [LARGE SCALE GENOMIC DNA]</scope>
    <source>
        <strain evidence="4 5">MSJ-40</strain>
    </source>
</reference>
<keyword evidence="1" id="KW-0812">Transmembrane</keyword>
<organism evidence="4 5">
    <name type="scientific">Tissierella simiarum</name>
    <dbReference type="NCBI Taxonomy" id="2841534"/>
    <lineage>
        <taxon>Bacteria</taxon>
        <taxon>Bacillati</taxon>
        <taxon>Bacillota</taxon>
        <taxon>Tissierellia</taxon>
        <taxon>Tissierellales</taxon>
        <taxon>Tissierellaceae</taxon>
        <taxon>Tissierella</taxon>
    </lineage>
</organism>
<dbReference type="PANTHER" id="PTHR21581">
    <property type="entry name" value="D-ALANYL-D-ALANINE CARBOXYPEPTIDASE"/>
    <property type="match status" value="1"/>
</dbReference>
<evidence type="ECO:0000256" key="2">
    <source>
        <dbReference type="SAM" id="SignalP"/>
    </source>
</evidence>
<evidence type="ECO:0000256" key="1">
    <source>
        <dbReference type="SAM" id="Phobius"/>
    </source>
</evidence>
<dbReference type="Pfam" id="PF07943">
    <property type="entry name" value="PBP5_C"/>
    <property type="match status" value="1"/>
</dbReference>
<keyword evidence="4" id="KW-0645">Protease</keyword>
<sequence length="425" mass="47157">MKKAIIAIIVFLLLNSFSPSYATDNLILAGEAGILIDGETGQVLYEKNAHLQLYPASTTKIMTGILAIELGKMDDIVTVDQEVVNLTDGSHIALEPGEQVKLEYLMYALLVESANDSALAIAKHISGSIDGFAKLMNEKAKKIGALNTNFVNPNGLHDENHVTTAYDLALIAKYAMQNENFRQIVANYTYLIPPTNKKTEARPLNSANKLLYSNQKIDVDGKAVPIKYEGVNGVKTGYTQMAQNCLVTSAQKGNQKLISVVLKSNGRNVYSDTHKLLNYGFNNFEKVTLAYNNEFIDNIKIQNGKLPLIAGIIKNSLTLTIPKGSKDNIEKKIILNEAIEAPIEKEQSLGKVEYFLKGEKIGETDIVSSLAVEEIPKVGMFKKILDKWYIILFLILIISRSVYLIKKKKRRKKRSSLYKVPSSLK</sequence>
<dbReference type="Proteomes" id="UP000749471">
    <property type="component" value="Unassembled WGS sequence"/>
</dbReference>
<dbReference type="InterPro" id="IPR001967">
    <property type="entry name" value="Peptidase_S11_N"/>
</dbReference>
<evidence type="ECO:0000259" key="3">
    <source>
        <dbReference type="SMART" id="SM00936"/>
    </source>
</evidence>
<dbReference type="PANTHER" id="PTHR21581:SF33">
    <property type="entry name" value="D-ALANYL-D-ALANINE CARBOXYPEPTIDASE DACB"/>
    <property type="match status" value="1"/>
</dbReference>
<accession>A0ABS6EAW9</accession>